<evidence type="ECO:0008006" key="3">
    <source>
        <dbReference type="Google" id="ProtNLM"/>
    </source>
</evidence>
<sequence length="298" mass="32606">MFMALDMERYEELCVHSHLGLGAGQWYSKTEKIPLQDVSGTHPSSFLKGVTQKQDSEKVEAVSASAGARRVVPHYSIVVLYAALDEPCLYFVNGQEMNKSKTVRPLSIGELNVAAPGGMTYKGSAENCESGNNPNFERVFASTTHPPALQGCITRPIGVKKSPNKRSPGKEALEGALETFMDIDVILSMFERPDPLDRLHLARLSKAFRCILMSDGSFPACNSAMRNACLGQYGFCPGLPIFVALRGALTTFWSEGVLESVALKSPVYYGSMRTYVRLAVPNMSAIPHTIKIKFRGAF</sequence>
<dbReference type="AlphaFoldDB" id="A0AA39IUQ9"/>
<gene>
    <name evidence="1" type="ORF">EV421DRAFT_2024859</name>
</gene>
<dbReference type="Proteomes" id="UP001175226">
    <property type="component" value="Unassembled WGS sequence"/>
</dbReference>
<reference evidence="1" key="1">
    <citation type="submission" date="2023-06" db="EMBL/GenBank/DDBJ databases">
        <authorList>
            <consortium name="Lawrence Berkeley National Laboratory"/>
            <person name="Ahrendt S."/>
            <person name="Sahu N."/>
            <person name="Indic B."/>
            <person name="Wong-Bajracharya J."/>
            <person name="Merenyi Z."/>
            <person name="Ke H.-M."/>
            <person name="Monk M."/>
            <person name="Kocsube S."/>
            <person name="Drula E."/>
            <person name="Lipzen A."/>
            <person name="Balint B."/>
            <person name="Henrissat B."/>
            <person name="Andreopoulos B."/>
            <person name="Martin F.M."/>
            <person name="Harder C.B."/>
            <person name="Rigling D."/>
            <person name="Ford K.L."/>
            <person name="Foster G.D."/>
            <person name="Pangilinan J."/>
            <person name="Papanicolaou A."/>
            <person name="Barry K."/>
            <person name="LaButti K."/>
            <person name="Viragh M."/>
            <person name="Koriabine M."/>
            <person name="Yan M."/>
            <person name="Riley R."/>
            <person name="Champramary S."/>
            <person name="Plett K.L."/>
            <person name="Tsai I.J."/>
            <person name="Slot J."/>
            <person name="Sipos G."/>
            <person name="Plett J."/>
            <person name="Nagy L.G."/>
            <person name="Grigoriev I.V."/>
        </authorList>
    </citation>
    <scope>NUCLEOTIDE SEQUENCE</scope>
    <source>
        <strain evidence="1">FPL87.14</strain>
    </source>
</reference>
<name>A0AA39IUQ9_9AGAR</name>
<evidence type="ECO:0000313" key="1">
    <source>
        <dbReference type="EMBL" id="KAK0430836.1"/>
    </source>
</evidence>
<organism evidence="1 2">
    <name type="scientific">Armillaria borealis</name>
    <dbReference type="NCBI Taxonomy" id="47425"/>
    <lineage>
        <taxon>Eukaryota</taxon>
        <taxon>Fungi</taxon>
        <taxon>Dikarya</taxon>
        <taxon>Basidiomycota</taxon>
        <taxon>Agaricomycotina</taxon>
        <taxon>Agaricomycetes</taxon>
        <taxon>Agaricomycetidae</taxon>
        <taxon>Agaricales</taxon>
        <taxon>Marasmiineae</taxon>
        <taxon>Physalacriaceae</taxon>
        <taxon>Armillaria</taxon>
    </lineage>
</organism>
<accession>A0AA39IUQ9</accession>
<proteinExistence type="predicted"/>
<keyword evidence="2" id="KW-1185">Reference proteome</keyword>
<comment type="caution">
    <text evidence="1">The sequence shown here is derived from an EMBL/GenBank/DDBJ whole genome shotgun (WGS) entry which is preliminary data.</text>
</comment>
<dbReference type="EMBL" id="JAUEPT010000131">
    <property type="protein sequence ID" value="KAK0430836.1"/>
    <property type="molecule type" value="Genomic_DNA"/>
</dbReference>
<protein>
    <recommendedName>
        <fullName evidence="3">F-box domain-containing protein</fullName>
    </recommendedName>
</protein>
<evidence type="ECO:0000313" key="2">
    <source>
        <dbReference type="Proteomes" id="UP001175226"/>
    </source>
</evidence>